<reference evidence="2 3" key="1">
    <citation type="submission" date="2024-07" db="EMBL/GenBank/DDBJ databases">
        <title>Section-level genome sequencing and comparative genomics of Aspergillus sections Usti and Cavernicolus.</title>
        <authorList>
            <consortium name="Lawrence Berkeley National Laboratory"/>
            <person name="Nybo J.L."/>
            <person name="Vesth T.C."/>
            <person name="Theobald S."/>
            <person name="Frisvad J.C."/>
            <person name="Larsen T.O."/>
            <person name="Kjaerboelling I."/>
            <person name="Rothschild-Mancinelli K."/>
            <person name="Lyhne E.K."/>
            <person name="Kogle M.E."/>
            <person name="Barry K."/>
            <person name="Clum A."/>
            <person name="Na H."/>
            <person name="Ledsgaard L."/>
            <person name="Lin J."/>
            <person name="Lipzen A."/>
            <person name="Kuo A."/>
            <person name="Riley R."/>
            <person name="Mondo S."/>
            <person name="Labutti K."/>
            <person name="Haridas S."/>
            <person name="Pangalinan J."/>
            <person name="Salamov A.A."/>
            <person name="Simmons B.A."/>
            <person name="Magnuson J.K."/>
            <person name="Chen J."/>
            <person name="Drula E."/>
            <person name="Henrissat B."/>
            <person name="Wiebenga A."/>
            <person name="Lubbers R.J."/>
            <person name="Gomes A.C."/>
            <person name="Makela M.R."/>
            <person name="Stajich J."/>
            <person name="Grigoriev I.V."/>
            <person name="Mortensen U.H."/>
            <person name="De Vries R.P."/>
            <person name="Baker S.E."/>
            <person name="Andersen M.R."/>
        </authorList>
    </citation>
    <scope>NUCLEOTIDE SEQUENCE [LARGE SCALE GENOMIC DNA]</scope>
    <source>
        <strain evidence="2 3">CBS 209.92</strain>
    </source>
</reference>
<organism evidence="2 3">
    <name type="scientific">Aspergillus keveii</name>
    <dbReference type="NCBI Taxonomy" id="714993"/>
    <lineage>
        <taxon>Eukaryota</taxon>
        <taxon>Fungi</taxon>
        <taxon>Dikarya</taxon>
        <taxon>Ascomycota</taxon>
        <taxon>Pezizomycotina</taxon>
        <taxon>Eurotiomycetes</taxon>
        <taxon>Eurotiomycetidae</taxon>
        <taxon>Eurotiales</taxon>
        <taxon>Aspergillaceae</taxon>
        <taxon>Aspergillus</taxon>
        <taxon>Aspergillus subgen. Nidulantes</taxon>
    </lineage>
</organism>
<protein>
    <recommendedName>
        <fullName evidence="4">F-box domain-containing protein</fullName>
    </recommendedName>
</protein>
<feature type="compositionally biased region" description="Low complexity" evidence="1">
    <location>
        <begin position="12"/>
        <end position="23"/>
    </location>
</feature>
<dbReference type="Proteomes" id="UP001610563">
    <property type="component" value="Unassembled WGS sequence"/>
</dbReference>
<evidence type="ECO:0000313" key="2">
    <source>
        <dbReference type="EMBL" id="KAL2786284.1"/>
    </source>
</evidence>
<feature type="region of interest" description="Disordered" evidence="1">
    <location>
        <begin position="311"/>
        <end position="345"/>
    </location>
</feature>
<dbReference type="EMBL" id="JBFTWV010000121">
    <property type="protein sequence ID" value="KAL2786284.1"/>
    <property type="molecule type" value="Genomic_DNA"/>
</dbReference>
<sequence length="345" mass="38528">MGSVLGVQSRESPSPSGTTTCTTLHTPELRESIPDPSESATRTVLHPAEIPQSSLAAPGPAARRALNTLEILEKILLEMDMRTLLTSGQRVCHTWTNLIRTSRSIQRTLFFIPIKESEWASSERTLNPLLAETFAGIFPVENDQRNRFFLDNLPMTKDPESMAIFGRLHASWRRMLVRQPPLADIGLLHIRSALGGDGVERSSIPADIHVGLRMETLFEHVLFHDGGRLGRRRIKRVYWSTEEPISFHGRTPRISDKFHGMISKFGVVVYSSEVVQCCMGANGRRTLGPSELVRKVIAVYERLSPDGVSIVWESDPEDSDEDSLDWENDSEVSDNGSDESVSDSH</sequence>
<dbReference type="InterPro" id="IPR036047">
    <property type="entry name" value="F-box-like_dom_sf"/>
</dbReference>
<evidence type="ECO:0008006" key="4">
    <source>
        <dbReference type="Google" id="ProtNLM"/>
    </source>
</evidence>
<feature type="compositionally biased region" description="Acidic residues" evidence="1">
    <location>
        <begin position="314"/>
        <end position="345"/>
    </location>
</feature>
<name>A0ABR4FST2_9EURO</name>
<dbReference type="Gene3D" id="1.20.1280.50">
    <property type="match status" value="1"/>
</dbReference>
<keyword evidence="3" id="KW-1185">Reference proteome</keyword>
<gene>
    <name evidence="2" type="ORF">BJX66DRAFT_342252</name>
</gene>
<evidence type="ECO:0000313" key="3">
    <source>
        <dbReference type="Proteomes" id="UP001610563"/>
    </source>
</evidence>
<comment type="caution">
    <text evidence="2">The sequence shown here is derived from an EMBL/GenBank/DDBJ whole genome shotgun (WGS) entry which is preliminary data.</text>
</comment>
<feature type="region of interest" description="Disordered" evidence="1">
    <location>
        <begin position="1"/>
        <end position="23"/>
    </location>
</feature>
<proteinExistence type="predicted"/>
<dbReference type="SUPFAM" id="SSF81383">
    <property type="entry name" value="F-box domain"/>
    <property type="match status" value="1"/>
</dbReference>
<evidence type="ECO:0000256" key="1">
    <source>
        <dbReference type="SAM" id="MobiDB-lite"/>
    </source>
</evidence>
<accession>A0ABR4FST2</accession>